<keyword evidence="3" id="KW-1185">Reference proteome</keyword>
<proteinExistence type="predicted"/>
<evidence type="ECO:0000256" key="1">
    <source>
        <dbReference type="SAM" id="Coils"/>
    </source>
</evidence>
<organism evidence="2 3">
    <name type="scientific">Candidatus Marithioploca araucensis</name>
    <dbReference type="NCBI Taxonomy" id="70273"/>
    <lineage>
        <taxon>Bacteria</taxon>
        <taxon>Pseudomonadati</taxon>
        <taxon>Pseudomonadota</taxon>
        <taxon>Gammaproteobacteria</taxon>
        <taxon>Thiotrichales</taxon>
        <taxon>Thiotrichaceae</taxon>
        <taxon>Candidatus Marithioploca</taxon>
    </lineage>
</organism>
<dbReference type="PANTHER" id="PTHR38765:SF1">
    <property type="entry name" value="DUF484 DOMAIN-CONTAINING PROTEIN"/>
    <property type="match status" value="1"/>
</dbReference>
<keyword evidence="1" id="KW-0175">Coiled coil</keyword>
<evidence type="ECO:0000313" key="2">
    <source>
        <dbReference type="EMBL" id="MDM8561966.1"/>
    </source>
</evidence>
<dbReference type="Gene3D" id="3.30.450.40">
    <property type="match status" value="1"/>
</dbReference>
<accession>A0ABT7VQM1</accession>
<comment type="caution">
    <text evidence="2">The sequence shown here is derived from an EMBL/GenBank/DDBJ whole genome shotgun (WGS) entry which is preliminary data.</text>
</comment>
<reference evidence="2" key="1">
    <citation type="submission" date="2023-06" db="EMBL/GenBank/DDBJ databases">
        <title>Uncultivated large filamentous bacteria from sulfidic sediments reveal new species and different genomic features in energy metabolism and defense.</title>
        <authorList>
            <person name="Fonseca A."/>
        </authorList>
    </citation>
    <scope>NUCLEOTIDE SEQUENCE</scope>
    <source>
        <strain evidence="2">HSG4</strain>
    </source>
</reference>
<name>A0ABT7VQM1_9GAMM</name>
<dbReference type="InterPro" id="IPR007435">
    <property type="entry name" value="DUF484"/>
</dbReference>
<gene>
    <name evidence="2" type="ORF">QUF54_01270</name>
</gene>
<feature type="coiled-coil region" evidence="1">
    <location>
        <begin position="46"/>
        <end position="73"/>
    </location>
</feature>
<dbReference type="PANTHER" id="PTHR38765">
    <property type="entry name" value="DUF484 DOMAIN-CONTAINING PROTEIN"/>
    <property type="match status" value="1"/>
</dbReference>
<dbReference type="InterPro" id="IPR029016">
    <property type="entry name" value="GAF-like_dom_sf"/>
</dbReference>
<sequence>METEQQIEALSEESVVKYLQRTPTFFVNKNALLANMKISHANDKLVLLQEQQMAELRTENKKLQRKLEYLIGVADENNKLNQRVKRLVVALTQVSGMDEFFHALYSTLCNEFNTDTVVVRCFQSQNLIGTRQEFVEYDAQIFTLFENLLNSNQPISGQKVSTEQIEYLFPNSKIASVVLIPLGTPEPQGLLAMGSHDLSRFKTDMNTDLLKYLAEIVSNLLNVWLRR</sequence>
<protein>
    <submittedName>
        <fullName evidence="2">DUF484 family protein</fullName>
    </submittedName>
</protein>
<evidence type="ECO:0000313" key="3">
    <source>
        <dbReference type="Proteomes" id="UP001171945"/>
    </source>
</evidence>
<dbReference type="Proteomes" id="UP001171945">
    <property type="component" value="Unassembled WGS sequence"/>
</dbReference>
<dbReference type="Pfam" id="PF04340">
    <property type="entry name" value="DUF484"/>
    <property type="match status" value="1"/>
</dbReference>
<dbReference type="EMBL" id="JAUCGM010000030">
    <property type="protein sequence ID" value="MDM8561966.1"/>
    <property type="molecule type" value="Genomic_DNA"/>
</dbReference>